<sequence>MADGTISIADGLGFKALDSNELRREGGLQFSDPLNSVKKPFDFSSIGDWSSQSQHKQDLKPFTEATTGFLRGRLDIGSRGACGPCS</sequence>
<keyword evidence="2" id="KW-1185">Reference proteome</keyword>
<comment type="caution">
    <text evidence="1">The sequence shown here is derived from an EMBL/GenBank/DDBJ whole genome shotgun (WGS) entry which is preliminary data.</text>
</comment>
<protein>
    <submittedName>
        <fullName evidence="1">Uncharacterized protein</fullName>
    </submittedName>
</protein>
<evidence type="ECO:0000313" key="2">
    <source>
        <dbReference type="Proteomes" id="UP001062846"/>
    </source>
</evidence>
<proteinExistence type="predicted"/>
<name>A0ACC0P2S3_RHOML</name>
<gene>
    <name evidence="1" type="ORF">RHMOL_Rhmol04G0165400</name>
</gene>
<dbReference type="EMBL" id="CM046391">
    <property type="protein sequence ID" value="KAI8559344.1"/>
    <property type="molecule type" value="Genomic_DNA"/>
</dbReference>
<accession>A0ACC0P2S3</accession>
<reference evidence="1" key="1">
    <citation type="submission" date="2022-02" db="EMBL/GenBank/DDBJ databases">
        <title>Plant Genome Project.</title>
        <authorList>
            <person name="Zhang R.-G."/>
        </authorList>
    </citation>
    <scope>NUCLEOTIDE SEQUENCE</scope>
    <source>
        <strain evidence="1">AT1</strain>
    </source>
</reference>
<evidence type="ECO:0000313" key="1">
    <source>
        <dbReference type="EMBL" id="KAI8559344.1"/>
    </source>
</evidence>
<organism evidence="1 2">
    <name type="scientific">Rhododendron molle</name>
    <name type="common">Chinese azalea</name>
    <name type="synonym">Azalea mollis</name>
    <dbReference type="NCBI Taxonomy" id="49168"/>
    <lineage>
        <taxon>Eukaryota</taxon>
        <taxon>Viridiplantae</taxon>
        <taxon>Streptophyta</taxon>
        <taxon>Embryophyta</taxon>
        <taxon>Tracheophyta</taxon>
        <taxon>Spermatophyta</taxon>
        <taxon>Magnoliopsida</taxon>
        <taxon>eudicotyledons</taxon>
        <taxon>Gunneridae</taxon>
        <taxon>Pentapetalae</taxon>
        <taxon>asterids</taxon>
        <taxon>Ericales</taxon>
        <taxon>Ericaceae</taxon>
        <taxon>Ericoideae</taxon>
        <taxon>Rhodoreae</taxon>
        <taxon>Rhododendron</taxon>
    </lineage>
</organism>
<dbReference type="Proteomes" id="UP001062846">
    <property type="component" value="Chromosome 4"/>
</dbReference>